<feature type="non-terminal residue" evidence="11">
    <location>
        <position position="784"/>
    </location>
</feature>
<reference evidence="11" key="1">
    <citation type="submission" date="2021-12" db="EMBL/GenBank/DDBJ databases">
        <authorList>
            <person name="Martin H S."/>
        </authorList>
    </citation>
    <scope>NUCLEOTIDE SEQUENCE</scope>
</reference>
<feature type="transmembrane region" description="Helical" evidence="9">
    <location>
        <begin position="214"/>
        <end position="240"/>
    </location>
</feature>
<dbReference type="PROSITE" id="PS50850">
    <property type="entry name" value="MFS"/>
    <property type="match status" value="1"/>
</dbReference>
<dbReference type="PANTHER" id="PTHR23506">
    <property type="entry name" value="GH10249P"/>
    <property type="match status" value="1"/>
</dbReference>
<dbReference type="EMBL" id="OV170223">
    <property type="protein sequence ID" value="CAH0722743.1"/>
    <property type="molecule type" value="Genomic_DNA"/>
</dbReference>
<keyword evidence="5" id="KW-0532">Neurotransmitter transport</keyword>
<dbReference type="InterPro" id="IPR001958">
    <property type="entry name" value="Tet-R_TetA/multi-R_MdtG-like"/>
</dbReference>
<dbReference type="Proteomes" id="UP000838878">
    <property type="component" value="Chromosome 3"/>
</dbReference>
<dbReference type="PANTHER" id="PTHR23506:SF28">
    <property type="entry name" value="MFS-TYPE TRANSPORTER SLC18B1-LIKE PROTEIN"/>
    <property type="match status" value="1"/>
</dbReference>
<keyword evidence="7 9" id="KW-0472">Membrane</keyword>
<keyword evidence="3" id="KW-0813">Transport</keyword>
<feature type="domain" description="Major facilitator superfamily (MFS) profile" evidence="10">
    <location>
        <begin position="121"/>
        <end position="519"/>
    </location>
</feature>
<keyword evidence="4 9" id="KW-0812">Transmembrane</keyword>
<organism evidence="11 12">
    <name type="scientific">Brenthis ino</name>
    <name type="common">lesser marbled fritillary</name>
    <dbReference type="NCBI Taxonomy" id="405034"/>
    <lineage>
        <taxon>Eukaryota</taxon>
        <taxon>Metazoa</taxon>
        <taxon>Ecdysozoa</taxon>
        <taxon>Arthropoda</taxon>
        <taxon>Hexapoda</taxon>
        <taxon>Insecta</taxon>
        <taxon>Pterygota</taxon>
        <taxon>Neoptera</taxon>
        <taxon>Endopterygota</taxon>
        <taxon>Lepidoptera</taxon>
        <taxon>Glossata</taxon>
        <taxon>Ditrysia</taxon>
        <taxon>Papilionoidea</taxon>
        <taxon>Nymphalidae</taxon>
        <taxon>Heliconiinae</taxon>
        <taxon>Argynnini</taxon>
        <taxon>Brenthis</taxon>
    </lineage>
</organism>
<dbReference type="OrthoDB" id="446368at2759"/>
<evidence type="ECO:0000313" key="11">
    <source>
        <dbReference type="EMBL" id="CAH0722743.1"/>
    </source>
</evidence>
<feature type="transmembrane region" description="Helical" evidence="9">
    <location>
        <begin position="316"/>
        <end position="340"/>
    </location>
</feature>
<dbReference type="SUPFAM" id="SSF103473">
    <property type="entry name" value="MFS general substrate transporter"/>
    <property type="match status" value="1"/>
</dbReference>
<dbReference type="InterPro" id="IPR036259">
    <property type="entry name" value="MFS_trans_sf"/>
</dbReference>
<evidence type="ECO:0000256" key="4">
    <source>
        <dbReference type="ARBA" id="ARBA00022692"/>
    </source>
</evidence>
<dbReference type="GO" id="GO:0022857">
    <property type="term" value="F:transmembrane transporter activity"/>
    <property type="evidence" value="ECO:0007669"/>
    <property type="project" value="InterPro"/>
</dbReference>
<accession>A0A8J9VHP0</accession>
<dbReference type="GO" id="GO:0016020">
    <property type="term" value="C:membrane"/>
    <property type="evidence" value="ECO:0007669"/>
    <property type="project" value="UniProtKB-SubCell"/>
</dbReference>
<evidence type="ECO:0000256" key="7">
    <source>
        <dbReference type="ARBA" id="ARBA00023136"/>
    </source>
</evidence>
<feature type="compositionally biased region" description="Basic and acidic residues" evidence="8">
    <location>
        <begin position="10"/>
        <end position="23"/>
    </location>
</feature>
<dbReference type="InterPro" id="IPR011701">
    <property type="entry name" value="MFS"/>
</dbReference>
<evidence type="ECO:0000256" key="9">
    <source>
        <dbReference type="SAM" id="Phobius"/>
    </source>
</evidence>
<dbReference type="InterPro" id="IPR020846">
    <property type="entry name" value="MFS_dom"/>
</dbReference>
<name>A0A8J9VHP0_9NEOP</name>
<feature type="transmembrane region" description="Helical" evidence="9">
    <location>
        <begin position="187"/>
        <end position="208"/>
    </location>
</feature>
<protein>
    <recommendedName>
        <fullName evidence="10">Major facilitator superfamily (MFS) profile domain-containing protein</fullName>
    </recommendedName>
</protein>
<dbReference type="Gene3D" id="1.20.1250.20">
    <property type="entry name" value="MFS general substrate transporter like domains"/>
    <property type="match status" value="2"/>
</dbReference>
<feature type="transmembrane region" description="Helical" evidence="9">
    <location>
        <begin position="155"/>
        <end position="175"/>
    </location>
</feature>
<evidence type="ECO:0000256" key="2">
    <source>
        <dbReference type="ARBA" id="ARBA00006829"/>
    </source>
</evidence>
<dbReference type="PRINTS" id="PR01035">
    <property type="entry name" value="TCRTETA"/>
</dbReference>
<dbReference type="InterPro" id="IPR050930">
    <property type="entry name" value="MFS_Vesicular_Transporter"/>
</dbReference>
<feature type="transmembrane region" description="Helical" evidence="9">
    <location>
        <begin position="360"/>
        <end position="381"/>
    </location>
</feature>
<dbReference type="AlphaFoldDB" id="A0A8J9VHP0"/>
<gene>
    <name evidence="11" type="ORF">BINO364_LOCUS8649</name>
</gene>
<evidence type="ECO:0000259" key="10">
    <source>
        <dbReference type="PROSITE" id="PS50850"/>
    </source>
</evidence>
<feature type="transmembrane region" description="Helical" evidence="9">
    <location>
        <begin position="252"/>
        <end position="277"/>
    </location>
</feature>
<evidence type="ECO:0000313" key="12">
    <source>
        <dbReference type="Proteomes" id="UP000838878"/>
    </source>
</evidence>
<feature type="transmembrane region" description="Helical" evidence="9">
    <location>
        <begin position="122"/>
        <end position="143"/>
    </location>
</feature>
<evidence type="ECO:0000256" key="1">
    <source>
        <dbReference type="ARBA" id="ARBA00004141"/>
    </source>
</evidence>
<comment type="similarity">
    <text evidence="2">Belongs to the major facilitator superfamily. Vesicular transporter family.</text>
</comment>
<feature type="transmembrane region" description="Helical" evidence="9">
    <location>
        <begin position="419"/>
        <end position="438"/>
    </location>
</feature>
<sequence>MDRDSEDTDEGAHLLRNPDEIRCGNRGMHGNSEAMASSSETIVFDTKLMKTSTLTEELAATWGGRCSLPDSGRLRRAHSWSAGPPHDVPSEIRILRERLVRTQAKLRPGAVRHLSRHQRLTLASLALVDFMSFCSMSIMAPFFPREASEKGLSETMCGVVFSFYAVIMFLTSPLFGKYLPAIGAKFMFIAGMFIAGSCNVLFGTLVLIEDPTTFTVFCFVVRGMEALGASAYSTASYVFVVNAFPDTIGSVLGILETFVGLGMSVGPAIGGLLYSIGGFGLPFYSLGIVMVLTVPINFFLLTDCDEYVSGSKSASILRLFTIPSIIITGLVIVIVSNTWAFLDPTLEPHLRQFDLSTKQIGLIFLLFSSLYGIFSPIWGWMADRVHNHWCMMVWGLFLSSIGLLLLGPCPFIPGLPKDLWLDLVALSILGMSVALTLLPTFQGVLTSSIYEGGCPEALATYSAVAGVWSCCYSLGEVLGPALGGALAQRYGFPLCATLCAAACFTMAVITLIFFSLRESAKWDISNSSNSIPYSDTTWNSNQFCQERSRSAPESRLAENSPLIKSCSCSSKTAFYVYQTTPSKQLCFVHNKSRKSRSTSVANFIAYFLKFQYMTDMYIKIRMNKAKKLYSNTANNEELYQNYLENSEEPVNDDSKVIFKEKRDENECIYTNNSITENGQCQNHENSYCSYLERTIFGPVVMKMNKENVIIKRNNKGLIAKFISFDERKRPSNEIIKHNLQKVHFYEQSPECATLEDIFDGCDCRDEVTYVRGTVTVSSAGACEV</sequence>
<feature type="transmembrane region" description="Helical" evidence="9">
    <location>
        <begin position="393"/>
        <end position="413"/>
    </location>
</feature>
<proteinExistence type="inferred from homology"/>
<dbReference type="Pfam" id="PF07690">
    <property type="entry name" value="MFS_1"/>
    <property type="match status" value="2"/>
</dbReference>
<feature type="transmembrane region" description="Helical" evidence="9">
    <location>
        <begin position="283"/>
        <end position="304"/>
    </location>
</feature>
<evidence type="ECO:0000256" key="3">
    <source>
        <dbReference type="ARBA" id="ARBA00022448"/>
    </source>
</evidence>
<feature type="region of interest" description="Disordered" evidence="8">
    <location>
        <begin position="1"/>
        <end position="37"/>
    </location>
</feature>
<feature type="transmembrane region" description="Helical" evidence="9">
    <location>
        <begin position="458"/>
        <end position="478"/>
    </location>
</feature>
<evidence type="ECO:0000256" key="6">
    <source>
        <dbReference type="ARBA" id="ARBA00022989"/>
    </source>
</evidence>
<evidence type="ECO:0000256" key="8">
    <source>
        <dbReference type="SAM" id="MobiDB-lite"/>
    </source>
</evidence>
<evidence type="ECO:0000256" key="5">
    <source>
        <dbReference type="ARBA" id="ARBA00022775"/>
    </source>
</evidence>
<keyword evidence="6 9" id="KW-1133">Transmembrane helix</keyword>
<keyword evidence="12" id="KW-1185">Reference proteome</keyword>
<feature type="transmembrane region" description="Helical" evidence="9">
    <location>
        <begin position="490"/>
        <end position="514"/>
    </location>
</feature>
<comment type="subcellular location">
    <subcellularLocation>
        <location evidence="1">Membrane</location>
        <topology evidence="1">Multi-pass membrane protein</topology>
    </subcellularLocation>
</comment>